<feature type="region of interest" description="Disordered" evidence="1">
    <location>
        <begin position="812"/>
        <end position="886"/>
    </location>
</feature>
<dbReference type="RefSeq" id="XP_003063493.1">
    <property type="nucleotide sequence ID" value="XM_003063447.1"/>
</dbReference>
<keyword evidence="4" id="KW-1185">Reference proteome</keyword>
<dbReference type="PROSITE" id="PS51257">
    <property type="entry name" value="PROKAR_LIPOPROTEIN"/>
    <property type="match status" value="1"/>
</dbReference>
<evidence type="ECO:0000313" key="4">
    <source>
        <dbReference type="Proteomes" id="UP000001876"/>
    </source>
</evidence>
<dbReference type="OrthoDB" id="10690486at2759"/>
<dbReference type="KEGG" id="mpp:MICPUCDRAFT_48863"/>
<feature type="region of interest" description="Disordered" evidence="1">
    <location>
        <begin position="723"/>
        <end position="762"/>
    </location>
</feature>
<dbReference type="GeneID" id="9688739"/>
<organism evidence="4">
    <name type="scientific">Micromonas pusilla (strain CCMP1545)</name>
    <name type="common">Picoplanktonic green alga</name>
    <dbReference type="NCBI Taxonomy" id="564608"/>
    <lineage>
        <taxon>Eukaryota</taxon>
        <taxon>Viridiplantae</taxon>
        <taxon>Chlorophyta</taxon>
        <taxon>Mamiellophyceae</taxon>
        <taxon>Mamiellales</taxon>
        <taxon>Mamiellaceae</taxon>
        <taxon>Micromonas</taxon>
    </lineage>
</organism>
<reference evidence="3 4" key="1">
    <citation type="journal article" date="2009" name="Science">
        <title>Green evolution and dynamic adaptations revealed by genomes of the marine picoeukaryotes Micromonas.</title>
        <authorList>
            <person name="Worden A.Z."/>
            <person name="Lee J.H."/>
            <person name="Mock T."/>
            <person name="Rouze P."/>
            <person name="Simmons M.P."/>
            <person name="Aerts A.L."/>
            <person name="Allen A.E."/>
            <person name="Cuvelier M.L."/>
            <person name="Derelle E."/>
            <person name="Everett M.V."/>
            <person name="Foulon E."/>
            <person name="Grimwood J."/>
            <person name="Gundlach H."/>
            <person name="Henrissat B."/>
            <person name="Napoli C."/>
            <person name="McDonald S.M."/>
            <person name="Parker M.S."/>
            <person name="Rombauts S."/>
            <person name="Salamov A."/>
            <person name="Von Dassow P."/>
            <person name="Badger J.H."/>
            <person name="Coutinho P.M."/>
            <person name="Demir E."/>
            <person name="Dubchak I."/>
            <person name="Gentemann C."/>
            <person name="Eikrem W."/>
            <person name="Gready J.E."/>
            <person name="John U."/>
            <person name="Lanier W."/>
            <person name="Lindquist E.A."/>
            <person name="Lucas S."/>
            <person name="Mayer K.F."/>
            <person name="Moreau H."/>
            <person name="Not F."/>
            <person name="Otillar R."/>
            <person name="Panaud O."/>
            <person name="Pangilinan J."/>
            <person name="Paulsen I."/>
            <person name="Piegu B."/>
            <person name="Poliakov A."/>
            <person name="Robbens S."/>
            <person name="Schmutz J."/>
            <person name="Toulza E."/>
            <person name="Wyss T."/>
            <person name="Zelensky A."/>
            <person name="Zhou K."/>
            <person name="Armbrust E.V."/>
            <person name="Bhattacharya D."/>
            <person name="Goodenough U.W."/>
            <person name="Van de Peer Y."/>
            <person name="Grigoriev I.V."/>
        </authorList>
    </citation>
    <scope>NUCLEOTIDE SEQUENCE [LARGE SCALE GENOMIC DNA]</scope>
    <source>
        <strain evidence="3 4">CCMP1545</strain>
    </source>
</reference>
<feature type="compositionally biased region" description="Low complexity" evidence="1">
    <location>
        <begin position="732"/>
        <end position="750"/>
    </location>
</feature>
<feature type="compositionally biased region" description="Low complexity" evidence="1">
    <location>
        <begin position="831"/>
        <end position="841"/>
    </location>
</feature>
<feature type="region of interest" description="Disordered" evidence="1">
    <location>
        <begin position="425"/>
        <end position="444"/>
    </location>
</feature>
<feature type="compositionally biased region" description="Acidic residues" evidence="1">
    <location>
        <begin position="433"/>
        <end position="443"/>
    </location>
</feature>
<feature type="chain" id="PRO_5002912355" evidence="2">
    <location>
        <begin position="24"/>
        <end position="992"/>
    </location>
</feature>
<sequence length="992" mass="106061">MARRVVAVAAILSLACLAHDVRADYAGCDVALRAACGFGLDGEVLSKFNDAVGGSKHGMKMLERMCGEACSRAMHDDRCVAAGWSESMTDRILDRCDEVEAAKADAERRMAEKEKADAAEKDSRDKMTEAEKKRADGENCREQLARACGIGEDADPEVVIKKACTRACTNIVHGDHCKRAGITDKKLKRHLLCGEIDPKTRELKPDTPRPKLCQRGLKTICGVDGDILRFDPATFESGAHDKTKLCSAECVELTHSKHCQALGVHERLVPEDLCDRMACEDFEEEEGICQEDLCDPKCKLSTEPKCAATAAHLGIAEVDLLECAVKRGEMTQLELDARFPPGERFIEQCVKHDACHGDEDADGEEDRLCADECPLRTERCAYTRRAIGLDGRPMEVQCAAEEMGVMDCDALDDAVSDVLESCPGVAETTWRPDDDDDDEDDDDVKTRDACEAVFGYGASDDGRGNACAAAAREKLVGFTLKCILNGKKKVIKNNRIAYAREDEDEAAEAVANLFFFRCGGEGGEGGGGGDEDSNVAREPGVWRTAPRYVSPMDGARVFMGDDAEDDAGANGGFAPRDDAENARLAIEKFTTLLRTASKDSKVLKDALRALRDEILRVKDDATAVEALFALFAGAHDLCVRLAGPPSSRGANNPHERVERALRLRLFLCVAGETWGSAPALRARALRLTYRFAKEEEVDAARQARATPKGASLGSRGLVFGGGGGGGVGGDGSTTTTPALASSPVTPPSATTDKKKADKGVPSAWLRRAPSSVHGAVDVSSWRAVAGELTKCSGAKLVPVVFALLDEQHEEEAKRRFAARSDPTRVEMDAKTTPTTTTTTTTPTPPAAEVVGSDDASSPKESSPPSPQPSLPDFIDLSGDDPATLELQTTSGLGSMSLDASVPFPTATFGIGPTEISADPRRTDGEATWERFDPPDSAGGGGGGEPGSTASSGRYPAEMNPFARPRAETTPTPTRAQMGNDEFEKIMKSLSTK</sequence>
<keyword evidence="2" id="KW-0732">Signal</keyword>
<evidence type="ECO:0000256" key="2">
    <source>
        <dbReference type="SAM" id="SignalP"/>
    </source>
</evidence>
<accession>C1N694</accession>
<feature type="region of interest" description="Disordered" evidence="1">
    <location>
        <begin position="107"/>
        <end position="135"/>
    </location>
</feature>
<dbReference type="EMBL" id="GG663748">
    <property type="protein sequence ID" value="EEH52629.1"/>
    <property type="molecule type" value="Genomic_DNA"/>
</dbReference>
<feature type="signal peptide" evidence="2">
    <location>
        <begin position="1"/>
        <end position="23"/>
    </location>
</feature>
<feature type="region of interest" description="Disordered" evidence="1">
    <location>
        <begin position="907"/>
        <end position="992"/>
    </location>
</feature>
<name>C1N694_MICPC</name>
<evidence type="ECO:0000256" key="1">
    <source>
        <dbReference type="SAM" id="MobiDB-lite"/>
    </source>
</evidence>
<feature type="compositionally biased region" description="Basic and acidic residues" evidence="1">
    <location>
        <begin position="917"/>
        <end position="933"/>
    </location>
</feature>
<protein>
    <submittedName>
        <fullName evidence="3">Predicted protein</fullName>
    </submittedName>
</protein>
<evidence type="ECO:0000313" key="3">
    <source>
        <dbReference type="EMBL" id="EEH52629.1"/>
    </source>
</evidence>
<dbReference type="AlphaFoldDB" id="C1N694"/>
<gene>
    <name evidence="3" type="ORF">MICPUCDRAFT_48863</name>
</gene>
<proteinExistence type="predicted"/>
<dbReference type="Proteomes" id="UP000001876">
    <property type="component" value="Unassembled WGS sequence"/>
</dbReference>